<protein>
    <recommendedName>
        <fullName evidence="2">SHOCT domain-containing protein</fullName>
    </recommendedName>
</protein>
<organism evidence="3 4">
    <name type="scientific">Paenarthrobacter aurescens (strain TC1)</name>
    <dbReference type="NCBI Taxonomy" id="290340"/>
    <lineage>
        <taxon>Bacteria</taxon>
        <taxon>Bacillati</taxon>
        <taxon>Actinomycetota</taxon>
        <taxon>Actinomycetes</taxon>
        <taxon>Micrococcales</taxon>
        <taxon>Micrococcaceae</taxon>
        <taxon>Paenarthrobacter</taxon>
    </lineage>
</organism>
<dbReference type="InterPro" id="IPR018649">
    <property type="entry name" value="SHOCT"/>
</dbReference>
<keyword evidence="4" id="KW-1185">Reference proteome</keyword>
<keyword evidence="1" id="KW-0472">Membrane</keyword>
<evidence type="ECO:0000259" key="2">
    <source>
        <dbReference type="Pfam" id="PF09851"/>
    </source>
</evidence>
<proteinExistence type="predicted"/>
<dbReference type="EMBL" id="CP000475">
    <property type="protein sequence ID" value="ABM10445.1"/>
    <property type="molecule type" value="Genomic_DNA"/>
</dbReference>
<evidence type="ECO:0000256" key="1">
    <source>
        <dbReference type="SAM" id="Phobius"/>
    </source>
</evidence>
<reference evidence="3 4" key="1">
    <citation type="journal article" date="2006" name="PLoS Genet.">
        <title>Secrets of soil survival revealed by the genome sequence of Arthrobacter aurescens TC1.</title>
        <authorList>
            <person name="Mongodin E.F."/>
            <person name="Shapir N."/>
            <person name="Daugherty S.C."/>
            <person name="DeBoy R.T."/>
            <person name="Emerson J.B."/>
            <person name="Shvartzbeyn A."/>
            <person name="Radune D."/>
            <person name="Vamathevan J."/>
            <person name="Riggs F."/>
            <person name="Grinberg V."/>
            <person name="Khouri H."/>
            <person name="Wackett L.P."/>
            <person name="Nelson K.E."/>
            <person name="Sadowsky M.J."/>
        </authorList>
    </citation>
    <scope>NUCLEOTIDE SEQUENCE [LARGE SCALE GENOMIC DNA]</scope>
    <source>
        <strain evidence="3 4">TC1</strain>
    </source>
</reference>
<feature type="domain" description="SHOCT" evidence="2">
    <location>
        <begin position="70"/>
        <end position="95"/>
    </location>
</feature>
<keyword evidence="1" id="KW-0812">Transmembrane</keyword>
<dbReference type="HOGENOM" id="CLU_159099_1_2_11"/>
<evidence type="ECO:0000313" key="4">
    <source>
        <dbReference type="Proteomes" id="UP000000637"/>
    </source>
</evidence>
<dbReference type="Proteomes" id="UP000000637">
    <property type="component" value="Plasmid pTC1"/>
</dbReference>
<keyword evidence="3" id="KW-0614">Plasmid</keyword>
<dbReference type="Pfam" id="PF09851">
    <property type="entry name" value="SHOCT"/>
    <property type="match status" value="1"/>
</dbReference>
<evidence type="ECO:0000313" key="3">
    <source>
        <dbReference type="EMBL" id="ABM10445.1"/>
    </source>
</evidence>
<geneLocation type="plasmid" evidence="3 4">
    <name>pTC1</name>
</geneLocation>
<keyword evidence="1" id="KW-1133">Transmembrane helix</keyword>
<dbReference type="AlphaFoldDB" id="A1RCY6"/>
<name>A1RCY6_PAEAT</name>
<accession>A1RCY6</accession>
<dbReference type="KEGG" id="aau:AAur_pTC10229"/>
<feature type="transmembrane region" description="Helical" evidence="1">
    <location>
        <begin position="20"/>
        <end position="42"/>
    </location>
</feature>
<gene>
    <name evidence="3" type="ordered locus">AAur_pTC10229</name>
</gene>
<sequence length="100" mass="11173">MHDKRQGTPWMMNDYGMGGMGLAWIFWLLLIAGVILLAVVLVKAFTRNAGGNAPTDGQGPPRPGAGPARAREILEERYARGEISTEEYQERRRTLEEDSR</sequence>